<evidence type="ECO:0000256" key="6">
    <source>
        <dbReference type="ARBA" id="ARBA00023163"/>
    </source>
</evidence>
<dbReference type="AlphaFoldDB" id="A0A7E4VQ56"/>
<keyword evidence="6" id="KW-0804">Transcription</keyword>
<dbReference type="Proteomes" id="UP000492821">
    <property type="component" value="Unassembled WGS sequence"/>
</dbReference>
<evidence type="ECO:0000256" key="3">
    <source>
        <dbReference type="ARBA" id="ARBA00022771"/>
    </source>
</evidence>
<reference evidence="11" key="1">
    <citation type="journal article" date="2013" name="Genetics">
        <title>The draft genome and transcriptome of Panagrellus redivivus are shaped by the harsh demands of a free-living lifestyle.</title>
        <authorList>
            <person name="Srinivasan J."/>
            <person name="Dillman A.R."/>
            <person name="Macchietto M.G."/>
            <person name="Heikkinen L."/>
            <person name="Lakso M."/>
            <person name="Fracchia K.M."/>
            <person name="Antoshechkin I."/>
            <person name="Mortazavi A."/>
            <person name="Wong G."/>
            <person name="Sternberg P.W."/>
        </authorList>
    </citation>
    <scope>NUCLEOTIDE SEQUENCE [LARGE SCALE GENOMIC DNA]</scope>
    <source>
        <strain evidence="11">MT8872</strain>
    </source>
</reference>
<evidence type="ECO:0000256" key="1">
    <source>
        <dbReference type="ARBA" id="ARBA00004123"/>
    </source>
</evidence>
<feature type="region of interest" description="Disordered" evidence="9">
    <location>
        <begin position="1"/>
        <end position="36"/>
    </location>
</feature>
<keyword evidence="3 8" id="KW-0863">Zinc-finger</keyword>
<evidence type="ECO:0000256" key="9">
    <source>
        <dbReference type="SAM" id="MobiDB-lite"/>
    </source>
</evidence>
<dbReference type="PANTHER" id="PTHR10071">
    <property type="entry name" value="TRANSCRIPTION FACTOR GATA FAMILY MEMBER"/>
    <property type="match status" value="1"/>
</dbReference>
<keyword evidence="2" id="KW-0479">Metal-binding</keyword>
<name>A0A7E4VQ56_PANRE</name>
<proteinExistence type="predicted"/>
<dbReference type="Pfam" id="PF00320">
    <property type="entry name" value="GATA"/>
    <property type="match status" value="1"/>
</dbReference>
<dbReference type="PROSITE" id="PS00344">
    <property type="entry name" value="GATA_ZN_FINGER_1"/>
    <property type="match status" value="1"/>
</dbReference>
<dbReference type="GO" id="GO:0000122">
    <property type="term" value="P:negative regulation of transcription by RNA polymerase II"/>
    <property type="evidence" value="ECO:0007669"/>
    <property type="project" value="TreeGrafter"/>
</dbReference>
<dbReference type="Gene3D" id="3.30.50.10">
    <property type="entry name" value="Erythroid Transcription Factor GATA-1, subunit A"/>
    <property type="match status" value="1"/>
</dbReference>
<organism evidence="11 12">
    <name type="scientific">Panagrellus redivivus</name>
    <name type="common">Microworm</name>
    <dbReference type="NCBI Taxonomy" id="6233"/>
    <lineage>
        <taxon>Eukaryota</taxon>
        <taxon>Metazoa</taxon>
        <taxon>Ecdysozoa</taxon>
        <taxon>Nematoda</taxon>
        <taxon>Chromadorea</taxon>
        <taxon>Rhabditida</taxon>
        <taxon>Tylenchina</taxon>
        <taxon>Panagrolaimomorpha</taxon>
        <taxon>Panagrolaimoidea</taxon>
        <taxon>Panagrolaimidae</taxon>
        <taxon>Panagrellus</taxon>
    </lineage>
</organism>
<evidence type="ECO:0000256" key="4">
    <source>
        <dbReference type="ARBA" id="ARBA00022833"/>
    </source>
</evidence>
<evidence type="ECO:0000256" key="5">
    <source>
        <dbReference type="ARBA" id="ARBA00023015"/>
    </source>
</evidence>
<dbReference type="SMART" id="SM00401">
    <property type="entry name" value="ZnF_GATA"/>
    <property type="match status" value="1"/>
</dbReference>
<dbReference type="PRINTS" id="PR00619">
    <property type="entry name" value="GATAZNFINGER"/>
</dbReference>
<feature type="compositionally biased region" description="Polar residues" evidence="9">
    <location>
        <begin position="1"/>
        <end position="10"/>
    </location>
</feature>
<dbReference type="PROSITE" id="PS50114">
    <property type="entry name" value="GATA_ZN_FINGER_2"/>
    <property type="match status" value="1"/>
</dbReference>
<dbReference type="WBParaSite" id="Pan_g23671.t1">
    <property type="protein sequence ID" value="Pan_g23671.t1"/>
    <property type="gene ID" value="Pan_g23671"/>
</dbReference>
<evidence type="ECO:0000256" key="7">
    <source>
        <dbReference type="ARBA" id="ARBA00023242"/>
    </source>
</evidence>
<keyword evidence="5" id="KW-0805">Transcription regulation</keyword>
<dbReference type="GO" id="GO:0005634">
    <property type="term" value="C:nucleus"/>
    <property type="evidence" value="ECO:0007669"/>
    <property type="project" value="UniProtKB-SubCell"/>
</dbReference>
<evidence type="ECO:0000313" key="11">
    <source>
        <dbReference type="Proteomes" id="UP000492821"/>
    </source>
</evidence>
<feature type="compositionally biased region" description="Low complexity" evidence="9">
    <location>
        <begin position="109"/>
        <end position="141"/>
    </location>
</feature>
<feature type="domain" description="GATA-type" evidence="10">
    <location>
        <begin position="150"/>
        <end position="203"/>
    </location>
</feature>
<dbReference type="SUPFAM" id="SSF57716">
    <property type="entry name" value="Glucocorticoid receptor-like (DNA-binding domain)"/>
    <property type="match status" value="1"/>
</dbReference>
<keyword evidence="11" id="KW-1185">Reference proteome</keyword>
<reference evidence="12" key="2">
    <citation type="submission" date="2020-10" db="UniProtKB">
        <authorList>
            <consortium name="WormBaseParasite"/>
        </authorList>
    </citation>
    <scope>IDENTIFICATION</scope>
</reference>
<dbReference type="GO" id="GO:0045944">
    <property type="term" value="P:positive regulation of transcription by RNA polymerase II"/>
    <property type="evidence" value="ECO:0007669"/>
    <property type="project" value="TreeGrafter"/>
</dbReference>
<dbReference type="GO" id="GO:0008270">
    <property type="term" value="F:zinc ion binding"/>
    <property type="evidence" value="ECO:0007669"/>
    <property type="project" value="UniProtKB-KW"/>
</dbReference>
<dbReference type="CDD" id="cd00202">
    <property type="entry name" value="ZnF_GATA"/>
    <property type="match status" value="1"/>
</dbReference>
<dbReference type="PANTHER" id="PTHR10071:SF281">
    <property type="entry name" value="BOX A-BINDING FACTOR-RELATED"/>
    <property type="match status" value="1"/>
</dbReference>
<feature type="compositionally biased region" description="Polar residues" evidence="9">
    <location>
        <begin position="17"/>
        <end position="29"/>
    </location>
</feature>
<evidence type="ECO:0000313" key="12">
    <source>
        <dbReference type="WBParaSite" id="Pan_g23671.t1"/>
    </source>
</evidence>
<keyword evidence="4" id="KW-0862">Zinc</keyword>
<dbReference type="InterPro" id="IPR013088">
    <property type="entry name" value="Znf_NHR/GATA"/>
</dbReference>
<feature type="region of interest" description="Disordered" evidence="9">
    <location>
        <begin position="103"/>
        <end position="156"/>
    </location>
</feature>
<comment type="subcellular location">
    <subcellularLocation>
        <location evidence="1">Nucleus</location>
    </subcellularLocation>
</comment>
<evidence type="ECO:0000256" key="8">
    <source>
        <dbReference type="PROSITE-ProRule" id="PRU00094"/>
    </source>
</evidence>
<sequence>MKVYSFTTVQPPHADQQVDSAPSHGSNAPSFDAPSESTFRAHDQQYTSPNILECVMCGSRIASSEPTKDNAGVYLCKTCFPFDPLAESTLHIDWMNEILKTPGPTDEASLTPTTSIESSPTSTPCSASSSAPSLKSESTTSEVSRKRRHTSEDKTCSNCGTKKTGMWRRDTDGNPLCNACGQHFKKFNDHRPCQLAEKPIKKRMRKSKVDFSSTDSQSAKTSAITYNPFQTPNAVDMYGGHLRPMCFPSQQLPEFLPPPPMHPGWNNPMPFPPPAPWAFKYPIQQYY</sequence>
<dbReference type="InterPro" id="IPR039355">
    <property type="entry name" value="Transcription_factor_GATA"/>
</dbReference>
<accession>A0A7E4VQ56</accession>
<dbReference type="InterPro" id="IPR000679">
    <property type="entry name" value="Znf_GATA"/>
</dbReference>
<dbReference type="GO" id="GO:0000981">
    <property type="term" value="F:DNA-binding transcription factor activity, RNA polymerase II-specific"/>
    <property type="evidence" value="ECO:0007669"/>
    <property type="project" value="TreeGrafter"/>
</dbReference>
<keyword evidence="7" id="KW-0539">Nucleus</keyword>
<protein>
    <submittedName>
        <fullName evidence="12">GATA-type domain-containing protein</fullName>
    </submittedName>
</protein>
<evidence type="ECO:0000259" key="10">
    <source>
        <dbReference type="PROSITE" id="PS50114"/>
    </source>
</evidence>
<evidence type="ECO:0000256" key="2">
    <source>
        <dbReference type="ARBA" id="ARBA00022723"/>
    </source>
</evidence>
<dbReference type="GO" id="GO:0000978">
    <property type="term" value="F:RNA polymerase II cis-regulatory region sequence-specific DNA binding"/>
    <property type="evidence" value="ECO:0007669"/>
    <property type="project" value="TreeGrafter"/>
</dbReference>